<name>R9PPU6_AGAAL</name>
<dbReference type="AlphaFoldDB" id="R9PPU6"/>
<proteinExistence type="predicted"/>
<keyword evidence="2" id="KW-1185">Reference proteome</keyword>
<sequence length="39" mass="4392">MHNSFLLSANQERLIHHANVISYSSINIKNQIGIAKSNK</sequence>
<reference evidence="1" key="1">
    <citation type="journal article" date="2013" name="Genome Announc.">
        <title>Draft Genome Sequence of Agarivorans albus Strain MKT 106T, an Agarolytic Marine Bacterium.</title>
        <authorList>
            <person name="Yasuike M."/>
            <person name="Nakamura Y."/>
            <person name="Kai W."/>
            <person name="Fujiwara A."/>
            <person name="Fukui Y."/>
            <person name="Satomi M."/>
            <person name="Sano M."/>
        </authorList>
    </citation>
    <scope>NUCLEOTIDE SEQUENCE [LARGE SCALE GENOMIC DNA]</scope>
</reference>
<protein>
    <submittedName>
        <fullName evidence="1">Uncharacterized protein</fullName>
    </submittedName>
</protein>
<evidence type="ECO:0000313" key="2">
    <source>
        <dbReference type="Proteomes" id="UP000014461"/>
    </source>
</evidence>
<dbReference type="Proteomes" id="UP000014461">
    <property type="component" value="Unassembled WGS sequence"/>
</dbReference>
<evidence type="ECO:0000313" key="1">
    <source>
        <dbReference type="EMBL" id="GAD03320.1"/>
    </source>
</evidence>
<organism evidence="1 2">
    <name type="scientific">Agarivorans albus MKT 106</name>
    <dbReference type="NCBI Taxonomy" id="1331007"/>
    <lineage>
        <taxon>Bacteria</taxon>
        <taxon>Pseudomonadati</taxon>
        <taxon>Pseudomonadota</taxon>
        <taxon>Gammaproteobacteria</taxon>
        <taxon>Alteromonadales</taxon>
        <taxon>Alteromonadaceae</taxon>
        <taxon>Agarivorans</taxon>
    </lineage>
</organism>
<comment type="caution">
    <text evidence="1">The sequence shown here is derived from an EMBL/GenBank/DDBJ whole genome shotgun (WGS) entry which is preliminary data.</text>
</comment>
<dbReference type="EMBL" id="BARX01000025">
    <property type="protein sequence ID" value="GAD03320.1"/>
    <property type="molecule type" value="Genomic_DNA"/>
</dbReference>
<accession>R9PPU6</accession>
<gene>
    <name evidence="1" type="ORF">AALB_3400</name>
</gene>